<organism evidence="1">
    <name type="scientific">marine sediment metagenome</name>
    <dbReference type="NCBI Taxonomy" id="412755"/>
    <lineage>
        <taxon>unclassified sequences</taxon>
        <taxon>metagenomes</taxon>
        <taxon>ecological metagenomes</taxon>
    </lineage>
</organism>
<protein>
    <submittedName>
        <fullName evidence="1">Uncharacterized protein</fullName>
    </submittedName>
</protein>
<proteinExistence type="predicted"/>
<reference evidence="1" key="1">
    <citation type="journal article" date="2014" name="Front. Microbiol.">
        <title>High frequency of phylogenetically diverse reductive dehalogenase-homologous genes in deep subseafloor sedimentary metagenomes.</title>
        <authorList>
            <person name="Kawai M."/>
            <person name="Futagami T."/>
            <person name="Toyoda A."/>
            <person name="Takaki Y."/>
            <person name="Nishi S."/>
            <person name="Hori S."/>
            <person name="Arai W."/>
            <person name="Tsubouchi T."/>
            <person name="Morono Y."/>
            <person name="Uchiyama I."/>
            <person name="Ito T."/>
            <person name="Fujiyama A."/>
            <person name="Inagaki F."/>
            <person name="Takami H."/>
        </authorList>
    </citation>
    <scope>NUCLEOTIDE SEQUENCE</scope>
    <source>
        <strain evidence="1">Expedition CK06-06</strain>
    </source>
</reference>
<gene>
    <name evidence="1" type="ORF">S03H2_25686</name>
</gene>
<comment type="caution">
    <text evidence="1">The sequence shown here is derived from an EMBL/GenBank/DDBJ whole genome shotgun (WGS) entry which is preliminary data.</text>
</comment>
<name>X1EN43_9ZZZZ</name>
<dbReference type="EMBL" id="BARU01014616">
    <property type="protein sequence ID" value="GAH34821.1"/>
    <property type="molecule type" value="Genomic_DNA"/>
</dbReference>
<sequence>IFIENYEFDHIYNIFEPITFKIIPIAQDIQQVNLTFGNIVYPFAKETPDVGGTYFIREIQFNPLDFQFENQSIDTKIFTVKASDWKTQQIELQIPFTASVAMDTHLYINDLQIEKNFYVIDDPYEYVWWKIEEGGGTILYDASGN</sequence>
<feature type="non-terminal residue" evidence="1">
    <location>
        <position position="145"/>
    </location>
</feature>
<dbReference type="AlphaFoldDB" id="X1EN43"/>
<evidence type="ECO:0000313" key="1">
    <source>
        <dbReference type="EMBL" id="GAH34821.1"/>
    </source>
</evidence>
<accession>X1EN43</accession>
<feature type="non-terminal residue" evidence="1">
    <location>
        <position position="1"/>
    </location>
</feature>